<dbReference type="Proteomes" id="UP000479710">
    <property type="component" value="Unassembled WGS sequence"/>
</dbReference>
<feature type="compositionally biased region" description="Basic and acidic residues" evidence="1">
    <location>
        <begin position="170"/>
        <end position="181"/>
    </location>
</feature>
<dbReference type="GO" id="GO:0004842">
    <property type="term" value="F:ubiquitin-protein transferase activity"/>
    <property type="evidence" value="ECO:0007669"/>
    <property type="project" value="InterPro"/>
</dbReference>
<evidence type="ECO:0000313" key="2">
    <source>
        <dbReference type="EMBL" id="KAF0926485.1"/>
    </source>
</evidence>
<dbReference type="OrthoDB" id="8062037at2759"/>
<dbReference type="EMBL" id="SPHZ02000003">
    <property type="protein sequence ID" value="KAF0926485.1"/>
    <property type="molecule type" value="Genomic_DNA"/>
</dbReference>
<organism evidence="2 3">
    <name type="scientific">Oryza meyeriana var. granulata</name>
    <dbReference type="NCBI Taxonomy" id="110450"/>
    <lineage>
        <taxon>Eukaryota</taxon>
        <taxon>Viridiplantae</taxon>
        <taxon>Streptophyta</taxon>
        <taxon>Embryophyta</taxon>
        <taxon>Tracheophyta</taxon>
        <taxon>Spermatophyta</taxon>
        <taxon>Magnoliopsida</taxon>
        <taxon>Liliopsida</taxon>
        <taxon>Poales</taxon>
        <taxon>Poaceae</taxon>
        <taxon>BOP clade</taxon>
        <taxon>Oryzoideae</taxon>
        <taxon>Oryzeae</taxon>
        <taxon>Oryzinae</taxon>
        <taxon>Oryza</taxon>
        <taxon>Oryza meyeriana</taxon>
    </lineage>
</organism>
<name>A0A6G1EPH1_9ORYZ</name>
<proteinExistence type="predicted"/>
<comment type="caution">
    <text evidence="2">The sequence shown here is derived from an EMBL/GenBank/DDBJ whole genome shotgun (WGS) entry which is preliminary data.</text>
</comment>
<sequence length="188" mass="20681">MKGRFRAKIVDCIGSAFNAKGIMQCPNCRKIEKGNWLYANGSRTTQDVNMDEWAHDEDLYDVSYSEMDQDLLVVGLLTKESLIRDTVRGEERQACTRTRTITKGRATNSPDLKVAGLQPAGSGELGLRQGGSSQRGGKLGSRPRRRPQGQQARAPGGDATGDGVRGSRAARREGDGKENHHPRLLIWF</sequence>
<keyword evidence="3" id="KW-1185">Reference proteome</keyword>
<dbReference type="InterPro" id="IPR044274">
    <property type="entry name" value="RFI2"/>
</dbReference>
<dbReference type="PANTHER" id="PTHR46798">
    <property type="entry name" value="OS09G0511500 PROTEIN"/>
    <property type="match status" value="1"/>
</dbReference>
<feature type="region of interest" description="Disordered" evidence="1">
    <location>
        <begin position="89"/>
        <end position="188"/>
    </location>
</feature>
<feature type="compositionally biased region" description="Low complexity" evidence="1">
    <location>
        <begin position="148"/>
        <end position="157"/>
    </location>
</feature>
<dbReference type="AlphaFoldDB" id="A0A6G1EPH1"/>
<reference evidence="2 3" key="1">
    <citation type="submission" date="2019-11" db="EMBL/GenBank/DDBJ databases">
        <title>Whole genome sequence of Oryza granulata.</title>
        <authorList>
            <person name="Li W."/>
        </authorList>
    </citation>
    <scope>NUCLEOTIDE SEQUENCE [LARGE SCALE GENOMIC DNA]</scope>
    <source>
        <strain evidence="3">cv. Menghai</strain>
        <tissue evidence="2">Leaf</tissue>
    </source>
</reference>
<evidence type="ECO:0000256" key="1">
    <source>
        <dbReference type="SAM" id="MobiDB-lite"/>
    </source>
</evidence>
<dbReference type="PANTHER" id="PTHR46798:SF3">
    <property type="entry name" value="RING FINGER FAMILY PROTEIN"/>
    <property type="match status" value="1"/>
</dbReference>
<protein>
    <submittedName>
        <fullName evidence="2">Uncharacterized protein</fullName>
    </submittedName>
</protein>
<evidence type="ECO:0000313" key="3">
    <source>
        <dbReference type="Proteomes" id="UP000479710"/>
    </source>
</evidence>
<accession>A0A6G1EPH1</accession>
<feature type="compositionally biased region" description="Polar residues" evidence="1">
    <location>
        <begin position="95"/>
        <end position="110"/>
    </location>
</feature>
<gene>
    <name evidence="2" type="ORF">E2562_025325</name>
</gene>